<dbReference type="GO" id="GO:0009909">
    <property type="term" value="P:regulation of flower development"/>
    <property type="evidence" value="ECO:0007669"/>
    <property type="project" value="InterPro"/>
</dbReference>
<keyword evidence="3" id="KW-0479">Metal-binding</keyword>
<evidence type="ECO:0000259" key="10">
    <source>
        <dbReference type="PROSITE" id="PS51017"/>
    </source>
</evidence>
<keyword evidence="12" id="KW-1185">Reference proteome</keyword>
<keyword evidence="6 8" id="KW-0539">Nucleus</keyword>
<protein>
    <submittedName>
        <fullName evidence="11">GATA-4/5/6 transcription factor</fullName>
    </submittedName>
</protein>
<evidence type="ECO:0000256" key="5">
    <source>
        <dbReference type="ARBA" id="ARBA00022833"/>
    </source>
</evidence>
<dbReference type="SMART" id="SM00336">
    <property type="entry name" value="BBOX"/>
    <property type="match status" value="2"/>
</dbReference>
<keyword evidence="5" id="KW-0862">Zinc</keyword>
<evidence type="ECO:0000256" key="6">
    <source>
        <dbReference type="ARBA" id="ARBA00023242"/>
    </source>
</evidence>
<dbReference type="InterPro" id="IPR045281">
    <property type="entry name" value="CONSTANS-like"/>
</dbReference>
<dbReference type="Proteomes" id="UP000231279">
    <property type="component" value="Unassembled WGS sequence"/>
</dbReference>
<proteinExistence type="inferred from homology"/>
<evidence type="ECO:0000256" key="2">
    <source>
        <dbReference type="ARBA" id="ARBA00010024"/>
    </source>
</evidence>
<dbReference type="CDD" id="cd19821">
    <property type="entry name" value="Bbox1_BBX-like"/>
    <property type="match status" value="2"/>
</dbReference>
<dbReference type="PANTHER" id="PTHR31319">
    <property type="entry name" value="ZINC FINGER PROTEIN CONSTANS-LIKE 4"/>
    <property type="match status" value="1"/>
</dbReference>
<evidence type="ECO:0000256" key="4">
    <source>
        <dbReference type="ARBA" id="ARBA00022771"/>
    </source>
</evidence>
<dbReference type="AlphaFoldDB" id="A0A2G9HFV0"/>
<dbReference type="InterPro" id="IPR010402">
    <property type="entry name" value="CCT_domain"/>
</dbReference>
<dbReference type="OrthoDB" id="153872at2759"/>
<dbReference type="InterPro" id="IPR049808">
    <property type="entry name" value="CONSTANS-like_Bbox1"/>
</dbReference>
<keyword evidence="4 7" id="KW-0863">Zinc-finger</keyword>
<dbReference type="PROSITE" id="PS51017">
    <property type="entry name" value="CCT"/>
    <property type="match status" value="1"/>
</dbReference>
<sequence length="377" mass="41611">MGIEQDGGGAARAKFFPAGLNVVAKPCDYCKSAAALLFCRADSAFMCITCDEKLHGNNKHERVWMCEVCEQAPASVTCKADAAALCVTCDRDIHSANPLASRHERVPVVPFYDTAESVVMKSTAPTLLVPASDCNTNIFEAPPSHHERKLEQSGYIPDSWISMNPIITTAKLPADAPDLKSMELLFQDSDQFLDFDNYQISSQPYGDSVVPVQTTIKPPVPTRLTHDRSPENRFEIDFTRSNINSYHNSYSTPSLSHSVSSSSMDVGFVPDGSSLSEISYPFARNINSSVDLTGNQGSQAAGLDREARVLRYKEKRKNRKFEKTIRYASRKAYAETRPRIKGRFAKRTDAEPDIDRIFGAGSVNLMGDARYGVVPSF</sequence>
<comment type="subcellular location">
    <subcellularLocation>
        <location evidence="1 8">Nucleus</location>
    </subcellularLocation>
</comment>
<dbReference type="STRING" id="429701.A0A2G9HFV0"/>
<comment type="similarity">
    <text evidence="2">Belongs to the CONSTANS family.</text>
</comment>
<feature type="domain" description="B box-type" evidence="9">
    <location>
        <begin position="61"/>
        <end position="108"/>
    </location>
</feature>
<gene>
    <name evidence="11" type="ORF">CDL12_10924</name>
</gene>
<dbReference type="Pfam" id="PF00643">
    <property type="entry name" value="zf-B_box"/>
    <property type="match status" value="1"/>
</dbReference>
<feature type="domain" description="CCT" evidence="10">
    <location>
        <begin position="305"/>
        <end position="347"/>
    </location>
</feature>
<evidence type="ECO:0000256" key="8">
    <source>
        <dbReference type="PROSITE-ProRule" id="PRU00357"/>
    </source>
</evidence>
<evidence type="ECO:0000256" key="7">
    <source>
        <dbReference type="PROSITE-ProRule" id="PRU00024"/>
    </source>
</evidence>
<evidence type="ECO:0000313" key="12">
    <source>
        <dbReference type="Proteomes" id="UP000231279"/>
    </source>
</evidence>
<accession>A0A2G9HFV0</accession>
<dbReference type="Pfam" id="PF06203">
    <property type="entry name" value="CCT"/>
    <property type="match status" value="1"/>
</dbReference>
<name>A0A2G9HFV0_9LAMI</name>
<dbReference type="PROSITE" id="PS50119">
    <property type="entry name" value="ZF_BBOX"/>
    <property type="match status" value="2"/>
</dbReference>
<dbReference type="GO" id="GO:0003700">
    <property type="term" value="F:DNA-binding transcription factor activity"/>
    <property type="evidence" value="ECO:0007669"/>
    <property type="project" value="TreeGrafter"/>
</dbReference>
<dbReference type="InterPro" id="IPR000315">
    <property type="entry name" value="Znf_B-box"/>
</dbReference>
<comment type="caution">
    <text evidence="11">The sequence shown here is derived from an EMBL/GenBank/DDBJ whole genome shotgun (WGS) entry which is preliminary data.</text>
</comment>
<dbReference type="PANTHER" id="PTHR31319:SF53">
    <property type="entry name" value="ZINC FINGER PROTEIN CONSTANS-LIKE 5"/>
    <property type="match status" value="1"/>
</dbReference>
<dbReference type="GO" id="GO:0008270">
    <property type="term" value="F:zinc ion binding"/>
    <property type="evidence" value="ECO:0007669"/>
    <property type="project" value="UniProtKB-KW"/>
</dbReference>
<feature type="domain" description="B box-type" evidence="9">
    <location>
        <begin position="27"/>
        <end position="65"/>
    </location>
</feature>
<evidence type="ECO:0000313" key="11">
    <source>
        <dbReference type="EMBL" id="PIN16427.1"/>
    </source>
</evidence>
<evidence type="ECO:0000259" key="9">
    <source>
        <dbReference type="PROSITE" id="PS50119"/>
    </source>
</evidence>
<dbReference type="EMBL" id="NKXS01001870">
    <property type="protein sequence ID" value="PIN16427.1"/>
    <property type="molecule type" value="Genomic_DNA"/>
</dbReference>
<evidence type="ECO:0000256" key="1">
    <source>
        <dbReference type="ARBA" id="ARBA00004123"/>
    </source>
</evidence>
<evidence type="ECO:0000256" key="3">
    <source>
        <dbReference type="ARBA" id="ARBA00022723"/>
    </source>
</evidence>
<organism evidence="11 12">
    <name type="scientific">Handroanthus impetiginosus</name>
    <dbReference type="NCBI Taxonomy" id="429701"/>
    <lineage>
        <taxon>Eukaryota</taxon>
        <taxon>Viridiplantae</taxon>
        <taxon>Streptophyta</taxon>
        <taxon>Embryophyta</taxon>
        <taxon>Tracheophyta</taxon>
        <taxon>Spermatophyta</taxon>
        <taxon>Magnoliopsida</taxon>
        <taxon>eudicotyledons</taxon>
        <taxon>Gunneridae</taxon>
        <taxon>Pentapetalae</taxon>
        <taxon>asterids</taxon>
        <taxon>lamiids</taxon>
        <taxon>Lamiales</taxon>
        <taxon>Bignoniaceae</taxon>
        <taxon>Crescentiina</taxon>
        <taxon>Tabebuia alliance</taxon>
        <taxon>Handroanthus</taxon>
    </lineage>
</organism>
<reference evidence="12" key="1">
    <citation type="journal article" date="2018" name="Gigascience">
        <title>Genome assembly of the Pink Ipe (Handroanthus impetiginosus, Bignoniaceae), a highly valued, ecologically keystone Neotropical timber forest tree.</title>
        <authorList>
            <person name="Silva-Junior O.B."/>
            <person name="Grattapaglia D."/>
            <person name="Novaes E."/>
            <person name="Collevatti R.G."/>
        </authorList>
    </citation>
    <scope>NUCLEOTIDE SEQUENCE [LARGE SCALE GENOMIC DNA]</scope>
    <source>
        <strain evidence="12">cv. UFG-1</strain>
    </source>
</reference>
<dbReference type="GO" id="GO:0005634">
    <property type="term" value="C:nucleus"/>
    <property type="evidence" value="ECO:0007669"/>
    <property type="project" value="UniProtKB-SubCell"/>
</dbReference>